<dbReference type="PATRIC" id="fig|702438.4.peg.1666"/>
<accession>G1WCQ8</accession>
<dbReference type="CDD" id="cd00146">
    <property type="entry name" value="PKD"/>
    <property type="match status" value="1"/>
</dbReference>
<gene>
    <name evidence="2" type="ORF">HMPREF9431_01609</name>
</gene>
<sequence>MKKFIYSTTVLVTMLISCEPQQMETGKIGPAPINAAITTNATDPHNPIFTAHADNGYIFHWDMGNGQTIAPGANTATSYYPFVGTYTVGVTIYGEGAQEVLAETSYKVTKNDPEIAKKPVWKELTGGGTGRTWVYNTNPATGKPDYCYQTTGDLVNYKDNWMPSASWGQCDRITPDINGEMTFDLNDGVNYTYHHVAGDAGVKGTFILDTEKMTLTVKDPFILDHNAACTNAAAAATGVYQIKKLTDDELVLWQMQTHPTSTPGSGVGWGWSFKRKP</sequence>
<dbReference type="AlphaFoldDB" id="G1WCQ8"/>
<dbReference type="GeneID" id="95426210"/>
<dbReference type="SUPFAM" id="SSF49299">
    <property type="entry name" value="PKD domain"/>
    <property type="match status" value="1"/>
</dbReference>
<dbReference type="InterPro" id="IPR035986">
    <property type="entry name" value="PKD_dom_sf"/>
</dbReference>
<evidence type="ECO:0000259" key="1">
    <source>
        <dbReference type="PROSITE" id="PS50093"/>
    </source>
</evidence>
<dbReference type="InterPro" id="IPR000601">
    <property type="entry name" value="PKD_dom"/>
</dbReference>
<evidence type="ECO:0000313" key="2">
    <source>
        <dbReference type="EMBL" id="EGV30408.1"/>
    </source>
</evidence>
<organism evidence="2 3">
    <name type="scientific">Segatella oulorum F0390</name>
    <dbReference type="NCBI Taxonomy" id="702438"/>
    <lineage>
        <taxon>Bacteria</taxon>
        <taxon>Pseudomonadati</taxon>
        <taxon>Bacteroidota</taxon>
        <taxon>Bacteroidia</taxon>
        <taxon>Bacteroidales</taxon>
        <taxon>Prevotellaceae</taxon>
        <taxon>Segatella</taxon>
    </lineage>
</organism>
<comment type="caution">
    <text evidence="2">The sequence shown here is derived from an EMBL/GenBank/DDBJ whole genome shotgun (WGS) entry which is preliminary data.</text>
</comment>
<keyword evidence="3" id="KW-1185">Reference proteome</keyword>
<protein>
    <recommendedName>
        <fullName evidence="1">PKD domain-containing protein</fullName>
    </recommendedName>
</protein>
<evidence type="ECO:0000313" key="3">
    <source>
        <dbReference type="Proteomes" id="UP000005141"/>
    </source>
</evidence>
<dbReference type="RefSeq" id="WP_004380656.1">
    <property type="nucleotide sequence ID" value="NZ_JH114216.1"/>
</dbReference>
<proteinExistence type="predicted"/>
<dbReference type="Proteomes" id="UP000005141">
    <property type="component" value="Unassembled WGS sequence"/>
</dbReference>
<dbReference type="HOGENOM" id="CLU_1007819_0_0_10"/>
<feature type="domain" description="PKD" evidence="1">
    <location>
        <begin position="59"/>
        <end position="92"/>
    </location>
</feature>
<dbReference type="PROSITE" id="PS50093">
    <property type="entry name" value="PKD"/>
    <property type="match status" value="1"/>
</dbReference>
<dbReference type="OrthoDB" id="646668at2"/>
<reference evidence="2 3" key="1">
    <citation type="submission" date="2011-07" db="EMBL/GenBank/DDBJ databases">
        <title>The Genome Sequence of Prevotella oulorum F0390.</title>
        <authorList>
            <consortium name="The Broad Institute Genome Sequencing Platform"/>
            <consortium name="The Broad Institute Genome Sequencing Center for Infectious Disease"/>
            <person name="Earl A."/>
            <person name="Ward D."/>
            <person name="Feldgarden M."/>
            <person name="Gevers D."/>
            <person name="Izard J."/>
            <person name="Ganesan A."/>
            <person name="Baranova O.V."/>
            <person name="Blanton J.M."/>
            <person name="Tanner A.C."/>
            <person name="Dewhirst F.E."/>
            <person name="Young S.K."/>
            <person name="Zeng Q."/>
            <person name="Gargeya S."/>
            <person name="Fitzgerald M."/>
            <person name="Haas B."/>
            <person name="Abouelleil A."/>
            <person name="Alvarado L."/>
            <person name="Arachchi H.M."/>
            <person name="Berlin A."/>
            <person name="Brown A."/>
            <person name="Chapman S.B."/>
            <person name="Chen Z."/>
            <person name="Dunbar C."/>
            <person name="Freedman E."/>
            <person name="Gearin G."/>
            <person name="Gellesch M."/>
            <person name="Goldberg J."/>
            <person name="Griggs A."/>
            <person name="Gujja S."/>
            <person name="Heiman D."/>
            <person name="Howarth C."/>
            <person name="Larson L."/>
            <person name="Lui A."/>
            <person name="MacDonald P.J.P."/>
            <person name="Mehta T."/>
            <person name="Montmayeur A."/>
            <person name="Murphy C."/>
            <person name="Neiman D."/>
            <person name="Pearson M."/>
            <person name="Priest M."/>
            <person name="Roberts A."/>
            <person name="Saif S."/>
            <person name="Shea T."/>
            <person name="Shenoy N."/>
            <person name="Sisk P."/>
            <person name="Stolte C."/>
            <person name="Sykes S."/>
            <person name="Wortman J."/>
            <person name="Nusbaum C."/>
            <person name="Birren B."/>
        </authorList>
    </citation>
    <scope>NUCLEOTIDE SEQUENCE [LARGE SCALE GENOMIC DNA]</scope>
    <source>
        <strain evidence="2 3">F0390</strain>
    </source>
</reference>
<dbReference type="PROSITE" id="PS51257">
    <property type="entry name" value="PROKAR_LIPOPROTEIN"/>
    <property type="match status" value="1"/>
</dbReference>
<name>G1WCQ8_9BACT</name>
<dbReference type="EMBL" id="ADGI01000052">
    <property type="protein sequence ID" value="EGV30408.1"/>
    <property type="molecule type" value="Genomic_DNA"/>
</dbReference>